<evidence type="ECO:0000256" key="1">
    <source>
        <dbReference type="SAM" id="SignalP"/>
    </source>
</evidence>
<reference evidence="2" key="2">
    <citation type="journal article" date="2015" name="Data Brief">
        <title>Shoot transcriptome of the giant reed, Arundo donax.</title>
        <authorList>
            <person name="Barrero R.A."/>
            <person name="Guerrero F.D."/>
            <person name="Moolhuijzen P."/>
            <person name="Goolsby J.A."/>
            <person name="Tidwell J."/>
            <person name="Bellgard S.E."/>
            <person name="Bellgard M.I."/>
        </authorList>
    </citation>
    <scope>NUCLEOTIDE SEQUENCE</scope>
    <source>
        <tissue evidence="2">Shoot tissue taken approximately 20 cm above the soil surface</tissue>
    </source>
</reference>
<organism evidence="2">
    <name type="scientific">Arundo donax</name>
    <name type="common">Giant reed</name>
    <name type="synonym">Donax arundinaceus</name>
    <dbReference type="NCBI Taxonomy" id="35708"/>
    <lineage>
        <taxon>Eukaryota</taxon>
        <taxon>Viridiplantae</taxon>
        <taxon>Streptophyta</taxon>
        <taxon>Embryophyta</taxon>
        <taxon>Tracheophyta</taxon>
        <taxon>Spermatophyta</taxon>
        <taxon>Magnoliopsida</taxon>
        <taxon>Liliopsida</taxon>
        <taxon>Poales</taxon>
        <taxon>Poaceae</taxon>
        <taxon>PACMAD clade</taxon>
        <taxon>Arundinoideae</taxon>
        <taxon>Arundineae</taxon>
        <taxon>Arundo</taxon>
    </lineage>
</organism>
<name>A0A0A9DUK1_ARUDO</name>
<reference evidence="2" key="1">
    <citation type="submission" date="2014-09" db="EMBL/GenBank/DDBJ databases">
        <authorList>
            <person name="Magalhaes I.L.F."/>
            <person name="Oliveira U."/>
            <person name="Santos F.R."/>
            <person name="Vidigal T.H.D.A."/>
            <person name="Brescovit A.D."/>
            <person name="Santos A.J."/>
        </authorList>
    </citation>
    <scope>NUCLEOTIDE SEQUENCE</scope>
    <source>
        <tissue evidence="2">Shoot tissue taken approximately 20 cm above the soil surface</tissue>
    </source>
</reference>
<dbReference type="EMBL" id="GBRH01205666">
    <property type="protein sequence ID" value="JAD92229.1"/>
    <property type="molecule type" value="Transcribed_RNA"/>
</dbReference>
<evidence type="ECO:0000313" key="2">
    <source>
        <dbReference type="EMBL" id="JAD92229.1"/>
    </source>
</evidence>
<proteinExistence type="predicted"/>
<protein>
    <submittedName>
        <fullName evidence="2">Uncharacterized protein</fullName>
    </submittedName>
</protein>
<keyword evidence="1" id="KW-0732">Signal</keyword>
<dbReference type="AlphaFoldDB" id="A0A0A9DUK1"/>
<accession>A0A0A9DUK1</accession>
<feature type="signal peptide" evidence="1">
    <location>
        <begin position="1"/>
        <end position="20"/>
    </location>
</feature>
<sequence>MFFIMLTILYLAMLCTYVFLEQNYIVICAICNCKVASLSYRMFIHERTSFVL</sequence>
<feature type="chain" id="PRO_5002046625" evidence="1">
    <location>
        <begin position="21"/>
        <end position="52"/>
    </location>
</feature>